<dbReference type="Proteomes" id="UP000787472">
    <property type="component" value="Unassembled WGS sequence"/>
</dbReference>
<dbReference type="RefSeq" id="WP_167186620.1">
    <property type="nucleotide sequence ID" value="NZ_JAAONZ010000007.1"/>
</dbReference>
<organism evidence="1 2">
    <name type="scientific">Pseudomaricurvus hydrocarbonicus</name>
    <dbReference type="NCBI Taxonomy" id="1470433"/>
    <lineage>
        <taxon>Bacteria</taxon>
        <taxon>Pseudomonadati</taxon>
        <taxon>Pseudomonadota</taxon>
        <taxon>Gammaproteobacteria</taxon>
        <taxon>Cellvibrionales</taxon>
        <taxon>Cellvibrionaceae</taxon>
        <taxon>Pseudomaricurvus</taxon>
    </lineage>
</organism>
<sequence length="28" mass="3346">MAPEQLIRAMLLQILFTIRSERRGWNTT</sequence>
<evidence type="ECO:0000313" key="2">
    <source>
        <dbReference type="Proteomes" id="UP000787472"/>
    </source>
</evidence>
<dbReference type="EMBL" id="JAAONZ010000007">
    <property type="protein sequence ID" value="NHO66204.1"/>
    <property type="molecule type" value="Genomic_DNA"/>
</dbReference>
<proteinExistence type="predicted"/>
<dbReference type="AlphaFoldDB" id="A0A9E5MK96"/>
<gene>
    <name evidence="1" type="ORF">G8770_11675</name>
</gene>
<reference evidence="1" key="1">
    <citation type="submission" date="2020-03" db="EMBL/GenBank/DDBJ databases">
        <authorList>
            <person name="Guo F."/>
        </authorList>
    </citation>
    <scope>NUCLEOTIDE SEQUENCE</scope>
    <source>
        <strain evidence="1">JCM 30134</strain>
    </source>
</reference>
<protein>
    <submittedName>
        <fullName evidence="1">Uncharacterized protein</fullName>
    </submittedName>
</protein>
<accession>A0A9E5MK96</accession>
<comment type="caution">
    <text evidence="1">The sequence shown here is derived from an EMBL/GenBank/DDBJ whole genome shotgun (WGS) entry which is preliminary data.</text>
</comment>
<evidence type="ECO:0000313" key="1">
    <source>
        <dbReference type="EMBL" id="NHO66204.1"/>
    </source>
</evidence>
<keyword evidence="2" id="KW-1185">Reference proteome</keyword>
<name>A0A9E5MK96_9GAMM</name>